<accession>A0A0R1U2K1</accession>
<proteinExistence type="predicted"/>
<evidence type="ECO:0000313" key="7">
    <source>
        <dbReference type="EMBL" id="KRL87533.1"/>
    </source>
</evidence>
<dbReference type="PANTHER" id="PTHR43429">
    <property type="entry name" value="PYRIDINE NUCLEOTIDE-DISULFIDE OXIDOREDUCTASE DOMAIN-CONTAINING"/>
    <property type="match status" value="1"/>
</dbReference>
<name>A0A0R1U2K1_9LACO</name>
<dbReference type="InterPro" id="IPR050260">
    <property type="entry name" value="FAD-bd_OxRdtase"/>
</dbReference>
<dbReference type="SUPFAM" id="SSF55424">
    <property type="entry name" value="FAD/NAD-linked reductases, dimerisation (C-terminal) domain"/>
    <property type="match status" value="1"/>
</dbReference>
<evidence type="ECO:0000256" key="1">
    <source>
        <dbReference type="ARBA" id="ARBA00001974"/>
    </source>
</evidence>
<keyword evidence="8" id="KW-1185">Reference proteome</keyword>
<dbReference type="InterPro" id="IPR023753">
    <property type="entry name" value="FAD/NAD-binding_dom"/>
</dbReference>
<evidence type="ECO:0000256" key="3">
    <source>
        <dbReference type="ARBA" id="ARBA00022827"/>
    </source>
</evidence>
<evidence type="ECO:0000259" key="6">
    <source>
        <dbReference type="Pfam" id="PF07992"/>
    </source>
</evidence>
<comment type="cofactor">
    <cofactor evidence="1">
        <name>FAD</name>
        <dbReference type="ChEBI" id="CHEBI:57692"/>
    </cofactor>
</comment>
<organism evidence="7 8">
    <name type="scientific">Lactobacillus kalixensis DSM 16043</name>
    <dbReference type="NCBI Taxonomy" id="1423763"/>
    <lineage>
        <taxon>Bacteria</taxon>
        <taxon>Bacillati</taxon>
        <taxon>Bacillota</taxon>
        <taxon>Bacilli</taxon>
        <taxon>Lactobacillales</taxon>
        <taxon>Lactobacillaceae</taxon>
        <taxon>Lactobacillus</taxon>
    </lineage>
</organism>
<gene>
    <name evidence="7" type="ORF">FC46_GL001732</name>
</gene>
<reference evidence="7 8" key="1">
    <citation type="journal article" date="2015" name="Genome Announc.">
        <title>Expanding the biotechnology potential of lactobacilli through comparative genomics of 213 strains and associated genera.</title>
        <authorList>
            <person name="Sun Z."/>
            <person name="Harris H.M."/>
            <person name="McCann A."/>
            <person name="Guo C."/>
            <person name="Argimon S."/>
            <person name="Zhang W."/>
            <person name="Yang X."/>
            <person name="Jeffery I.B."/>
            <person name="Cooney J.C."/>
            <person name="Kagawa T.F."/>
            <person name="Liu W."/>
            <person name="Song Y."/>
            <person name="Salvetti E."/>
            <person name="Wrobel A."/>
            <person name="Rasinkangas P."/>
            <person name="Parkhill J."/>
            <person name="Rea M.C."/>
            <person name="O'Sullivan O."/>
            <person name="Ritari J."/>
            <person name="Douillard F.P."/>
            <person name="Paul Ross R."/>
            <person name="Yang R."/>
            <person name="Briner A.E."/>
            <person name="Felis G.E."/>
            <person name="de Vos W.M."/>
            <person name="Barrangou R."/>
            <person name="Klaenhammer T.R."/>
            <person name="Caufield P.W."/>
            <person name="Cui Y."/>
            <person name="Zhang H."/>
            <person name="O'Toole P.W."/>
        </authorList>
    </citation>
    <scope>NUCLEOTIDE SEQUENCE [LARGE SCALE GENOMIC DNA]</scope>
    <source>
        <strain evidence="7 8">DSM 16043</strain>
    </source>
</reference>
<dbReference type="InterPro" id="IPR036188">
    <property type="entry name" value="FAD/NAD-bd_sf"/>
</dbReference>
<comment type="caution">
    <text evidence="7">The sequence shown here is derived from an EMBL/GenBank/DDBJ whole genome shotgun (WGS) entry which is preliminary data.</text>
</comment>
<dbReference type="InterPro" id="IPR016156">
    <property type="entry name" value="FAD/NAD-linked_Rdtase_dimer_sf"/>
</dbReference>
<dbReference type="RefSeq" id="WP_057800186.1">
    <property type="nucleotide sequence ID" value="NZ_AZFM01000065.1"/>
</dbReference>
<dbReference type="SUPFAM" id="SSF51905">
    <property type="entry name" value="FAD/NAD(P)-binding domain"/>
    <property type="match status" value="1"/>
</dbReference>
<dbReference type="Pfam" id="PF07992">
    <property type="entry name" value="Pyr_redox_2"/>
    <property type="match status" value="1"/>
</dbReference>
<evidence type="ECO:0000256" key="5">
    <source>
        <dbReference type="ARBA" id="ARBA00023284"/>
    </source>
</evidence>
<evidence type="ECO:0000256" key="2">
    <source>
        <dbReference type="ARBA" id="ARBA00022630"/>
    </source>
</evidence>
<keyword evidence="4" id="KW-0560">Oxidoreductase</keyword>
<dbReference type="Gene3D" id="3.30.390.30">
    <property type="match status" value="1"/>
</dbReference>
<sequence>MVTKIVIIGASHAGHEAAIDILDRYSNVQVDVYEADDFVSFMSCGMKLFLEGKTTAQDNVRNFFPQELEEIGAHVHNNSRVVNLDPDKKEITVEDPQGSHQVSYDKLILTVGSLAKSIDGPGKDLDNILLMRGHYWASRINEALHDPSIKNVTVIGAGNGVSAAEVMAKAGKNVTLIDKLSRPLQFFLNPMMISLVEDEFRENNVKMMMGTTVTGFEGRDGKVSAVITDQGNIPTDLVIQTVGIKPNTEWLKGVIDLNDHGYIETDNNFKTNQEDVYAIGDAILAFSIPANNLIPAPSAVAARHEAKYLSEHIFEETPATTFPGLVGAQVLDLFSLHGFTTGINSNGAGRSGIIVETDYYEDYMRPRYIPEKDNPIINISLTYNLYSHQLLGADVISTHPIDEVGNVFTLAIGKKMTLEELADQDFFFSPSYDKQWNFINLAAQHALDMRDFD</sequence>
<dbReference type="GO" id="GO:0016491">
    <property type="term" value="F:oxidoreductase activity"/>
    <property type="evidence" value="ECO:0007669"/>
    <property type="project" value="UniProtKB-KW"/>
</dbReference>
<dbReference type="PANTHER" id="PTHR43429:SF1">
    <property type="entry name" value="NAD(P)H SULFUR OXIDOREDUCTASE (COA-DEPENDENT)"/>
    <property type="match status" value="1"/>
</dbReference>
<dbReference type="PRINTS" id="PR00411">
    <property type="entry name" value="PNDRDTASEI"/>
</dbReference>
<keyword evidence="5" id="KW-0676">Redox-active center</keyword>
<dbReference type="Gene3D" id="3.50.50.60">
    <property type="entry name" value="FAD/NAD(P)-binding domain"/>
    <property type="match status" value="2"/>
</dbReference>
<evidence type="ECO:0000313" key="8">
    <source>
        <dbReference type="Proteomes" id="UP000051036"/>
    </source>
</evidence>
<evidence type="ECO:0000256" key="4">
    <source>
        <dbReference type="ARBA" id="ARBA00023002"/>
    </source>
</evidence>
<keyword evidence="3" id="KW-0274">FAD</keyword>
<protein>
    <submittedName>
        <fullName evidence="7">Pyridine nucleotide-disulfide oxidoreductase</fullName>
    </submittedName>
</protein>
<keyword evidence="2" id="KW-0285">Flavoprotein</keyword>
<dbReference type="EMBL" id="AZFM01000065">
    <property type="protein sequence ID" value="KRL87533.1"/>
    <property type="molecule type" value="Genomic_DNA"/>
</dbReference>
<dbReference type="PATRIC" id="fig|1423763.3.peg.1761"/>
<dbReference type="Proteomes" id="UP000051036">
    <property type="component" value="Unassembled WGS sequence"/>
</dbReference>
<dbReference type="PRINTS" id="PR00368">
    <property type="entry name" value="FADPNR"/>
</dbReference>
<dbReference type="STRING" id="1423763.FC46_GL001732"/>
<feature type="domain" description="FAD/NAD(P)-binding" evidence="6">
    <location>
        <begin position="4"/>
        <end position="290"/>
    </location>
</feature>
<dbReference type="AlphaFoldDB" id="A0A0R1U2K1"/>